<sequence length="342" mass="37513">MRPFGEGPAIIPTDVSMEASQDQDRAQILVVDDDPSAAANTRSILLELGYAVTVANGWADALRAFDPDHTDLVIMDAVMPKVDGLKLTRLLRDQSKSYVPTVFLTGLRSREVREQCINAGADDFLTKPVDHLELRVRLTAMLRIRALTKALEDKSREFERAARTDSLTGIGNRRVFDEQIVAEISRSVRYGRPMALLMFDLDEFKAVNDQHGHLAGDALLALFGKVLREQLRVSDLPSRYGGEEFMVIAPETTAEQAQVLAARVRNDFAQRSVEVSAAGAQTVSVGIASTDVLDGKLERKTLVLAADAALYRAKARGRNRVEIGGGAATTDRRHGGELDRDD</sequence>
<evidence type="ECO:0000256" key="2">
    <source>
        <dbReference type="PROSITE-ProRule" id="PRU00169"/>
    </source>
</evidence>
<dbReference type="PANTHER" id="PTHR45138">
    <property type="entry name" value="REGULATORY COMPONENTS OF SENSORY TRANSDUCTION SYSTEM"/>
    <property type="match status" value="1"/>
</dbReference>
<proteinExistence type="predicted"/>
<protein>
    <recommendedName>
        <fullName evidence="1">diguanylate cyclase</fullName>
        <ecNumber evidence="1">2.7.7.65</ecNumber>
    </recommendedName>
</protein>
<dbReference type="GO" id="GO:0000160">
    <property type="term" value="P:phosphorelay signal transduction system"/>
    <property type="evidence" value="ECO:0007669"/>
    <property type="project" value="InterPro"/>
</dbReference>
<dbReference type="Pfam" id="PF00990">
    <property type="entry name" value="GGDEF"/>
    <property type="match status" value="1"/>
</dbReference>
<gene>
    <name evidence="5" type="primary">pleD_5</name>
    <name evidence="5" type="ORF">ENSA5_64600</name>
</gene>
<dbReference type="PANTHER" id="PTHR45138:SF24">
    <property type="entry name" value="DIGUANYLATE CYCLASE DGCC-RELATED"/>
    <property type="match status" value="1"/>
</dbReference>
<keyword evidence="6" id="KW-1185">Reference proteome</keyword>
<feature type="domain" description="GGDEF" evidence="4">
    <location>
        <begin position="192"/>
        <end position="326"/>
    </location>
</feature>
<dbReference type="OrthoDB" id="9778432at2"/>
<dbReference type="Proteomes" id="UP000237968">
    <property type="component" value="Unassembled WGS sequence"/>
</dbReference>
<dbReference type="Gene3D" id="3.40.50.2300">
    <property type="match status" value="1"/>
</dbReference>
<accession>A0A2S9XC65</accession>
<dbReference type="GO" id="GO:0005886">
    <property type="term" value="C:plasma membrane"/>
    <property type="evidence" value="ECO:0007669"/>
    <property type="project" value="TreeGrafter"/>
</dbReference>
<feature type="modified residue" description="4-aspartylphosphate" evidence="2">
    <location>
        <position position="76"/>
    </location>
</feature>
<evidence type="ECO:0000256" key="1">
    <source>
        <dbReference type="ARBA" id="ARBA00012528"/>
    </source>
</evidence>
<dbReference type="CDD" id="cd01949">
    <property type="entry name" value="GGDEF"/>
    <property type="match status" value="1"/>
</dbReference>
<feature type="domain" description="Response regulatory" evidence="3">
    <location>
        <begin position="27"/>
        <end position="142"/>
    </location>
</feature>
<dbReference type="EC" id="2.7.7.65" evidence="1"/>
<dbReference type="GO" id="GO:0043709">
    <property type="term" value="P:cell adhesion involved in single-species biofilm formation"/>
    <property type="evidence" value="ECO:0007669"/>
    <property type="project" value="TreeGrafter"/>
</dbReference>
<reference evidence="5 6" key="1">
    <citation type="submission" date="2018-03" db="EMBL/GenBank/DDBJ databases">
        <title>Draft Genome Sequences of the Obligatory Marine Myxobacteria Enhygromyxa salina SWB005.</title>
        <authorList>
            <person name="Poehlein A."/>
            <person name="Moghaddam J.A."/>
            <person name="Harms H."/>
            <person name="Alanjari M."/>
            <person name="Koenig G.M."/>
            <person name="Daniel R."/>
            <person name="Schaeberle T.F."/>
        </authorList>
    </citation>
    <scope>NUCLEOTIDE SEQUENCE [LARGE SCALE GENOMIC DNA]</scope>
    <source>
        <strain evidence="5 6">SWB005</strain>
    </source>
</reference>
<dbReference type="InterPro" id="IPR011006">
    <property type="entry name" value="CheY-like_superfamily"/>
</dbReference>
<dbReference type="SMART" id="SM00267">
    <property type="entry name" value="GGDEF"/>
    <property type="match status" value="1"/>
</dbReference>
<dbReference type="InterPro" id="IPR029787">
    <property type="entry name" value="Nucleotide_cyclase"/>
</dbReference>
<dbReference type="SMART" id="SM00448">
    <property type="entry name" value="REC"/>
    <property type="match status" value="1"/>
</dbReference>
<evidence type="ECO:0000313" key="5">
    <source>
        <dbReference type="EMBL" id="PRP90446.1"/>
    </source>
</evidence>
<dbReference type="NCBIfam" id="TIGR00254">
    <property type="entry name" value="GGDEF"/>
    <property type="match status" value="1"/>
</dbReference>
<dbReference type="Pfam" id="PF00072">
    <property type="entry name" value="Response_reg"/>
    <property type="match status" value="1"/>
</dbReference>
<evidence type="ECO:0000259" key="3">
    <source>
        <dbReference type="PROSITE" id="PS50110"/>
    </source>
</evidence>
<dbReference type="InterPro" id="IPR043128">
    <property type="entry name" value="Rev_trsase/Diguanyl_cyclase"/>
</dbReference>
<name>A0A2S9XC65_9BACT</name>
<dbReference type="AlphaFoldDB" id="A0A2S9XC65"/>
<evidence type="ECO:0000313" key="6">
    <source>
        <dbReference type="Proteomes" id="UP000237968"/>
    </source>
</evidence>
<dbReference type="InterPro" id="IPR000160">
    <property type="entry name" value="GGDEF_dom"/>
</dbReference>
<evidence type="ECO:0000259" key="4">
    <source>
        <dbReference type="PROSITE" id="PS50887"/>
    </source>
</evidence>
<organism evidence="5 6">
    <name type="scientific">Enhygromyxa salina</name>
    <dbReference type="NCBI Taxonomy" id="215803"/>
    <lineage>
        <taxon>Bacteria</taxon>
        <taxon>Pseudomonadati</taxon>
        <taxon>Myxococcota</taxon>
        <taxon>Polyangia</taxon>
        <taxon>Nannocystales</taxon>
        <taxon>Nannocystaceae</taxon>
        <taxon>Enhygromyxa</taxon>
    </lineage>
</organism>
<keyword evidence="2" id="KW-0597">Phosphoprotein</keyword>
<dbReference type="PROSITE" id="PS50110">
    <property type="entry name" value="RESPONSE_REGULATORY"/>
    <property type="match status" value="1"/>
</dbReference>
<dbReference type="InterPro" id="IPR001789">
    <property type="entry name" value="Sig_transdc_resp-reg_receiver"/>
</dbReference>
<dbReference type="SUPFAM" id="SSF52172">
    <property type="entry name" value="CheY-like"/>
    <property type="match status" value="1"/>
</dbReference>
<dbReference type="GO" id="GO:1902201">
    <property type="term" value="P:negative regulation of bacterial-type flagellum-dependent cell motility"/>
    <property type="evidence" value="ECO:0007669"/>
    <property type="project" value="TreeGrafter"/>
</dbReference>
<dbReference type="Gene3D" id="3.30.70.270">
    <property type="match status" value="1"/>
</dbReference>
<dbReference type="PROSITE" id="PS50887">
    <property type="entry name" value="GGDEF"/>
    <property type="match status" value="1"/>
</dbReference>
<dbReference type="GO" id="GO:0052621">
    <property type="term" value="F:diguanylate cyclase activity"/>
    <property type="evidence" value="ECO:0007669"/>
    <property type="project" value="UniProtKB-EC"/>
</dbReference>
<dbReference type="InterPro" id="IPR050469">
    <property type="entry name" value="Diguanylate_Cyclase"/>
</dbReference>
<comment type="caution">
    <text evidence="5">The sequence shown here is derived from an EMBL/GenBank/DDBJ whole genome shotgun (WGS) entry which is preliminary data.</text>
</comment>
<dbReference type="FunFam" id="3.30.70.270:FF:000001">
    <property type="entry name" value="Diguanylate cyclase domain protein"/>
    <property type="match status" value="1"/>
</dbReference>
<dbReference type="SUPFAM" id="SSF55073">
    <property type="entry name" value="Nucleotide cyclase"/>
    <property type="match status" value="1"/>
</dbReference>
<dbReference type="EMBL" id="PVNK01000281">
    <property type="protein sequence ID" value="PRP90446.1"/>
    <property type="molecule type" value="Genomic_DNA"/>
</dbReference>